<dbReference type="WBParaSite" id="jg7366">
    <property type="protein sequence ID" value="jg7366"/>
    <property type="gene ID" value="jg7366"/>
</dbReference>
<sequence length="104" mass="11785">MATKTFERSKEWNSEMFLYSSGLTVCPNNPKIHYNIAKVLSDQGHIDEAQKNYLLNSGKKGELEIAEALLTKALIIRPRFSIAWMNLGIVQMSKASYVESEKAF</sequence>
<evidence type="ECO:0000256" key="1">
    <source>
        <dbReference type="ARBA" id="ARBA00022737"/>
    </source>
</evidence>
<dbReference type="Pfam" id="PF13431">
    <property type="entry name" value="TPR_17"/>
    <property type="match status" value="1"/>
</dbReference>
<dbReference type="InterPro" id="IPR052346">
    <property type="entry name" value="O-mannosyl-transferase_TMTC"/>
</dbReference>
<dbReference type="PANTHER" id="PTHR44227:SF3">
    <property type="entry name" value="PROTEIN O-MANNOSYL-TRANSFERASE TMTC4"/>
    <property type="match status" value="1"/>
</dbReference>
<keyword evidence="1" id="KW-0677">Repeat</keyword>
<dbReference type="GO" id="GO:0005783">
    <property type="term" value="C:endoplasmic reticulum"/>
    <property type="evidence" value="ECO:0007669"/>
    <property type="project" value="TreeGrafter"/>
</dbReference>
<dbReference type="GO" id="GO:0035269">
    <property type="term" value="P:protein O-linked glycosylation via mannose"/>
    <property type="evidence" value="ECO:0007669"/>
    <property type="project" value="TreeGrafter"/>
</dbReference>
<dbReference type="AlphaFoldDB" id="A0A915EJH6"/>
<protein>
    <submittedName>
        <fullName evidence="4">Tetratricopeptide repeat protein</fullName>
    </submittedName>
</protein>
<proteinExistence type="predicted"/>
<dbReference type="InterPro" id="IPR011990">
    <property type="entry name" value="TPR-like_helical_dom_sf"/>
</dbReference>
<name>A0A915EJH6_9BILA</name>
<dbReference type="Proteomes" id="UP000887574">
    <property type="component" value="Unplaced"/>
</dbReference>
<dbReference type="PANTHER" id="PTHR44227">
    <property type="match status" value="1"/>
</dbReference>
<dbReference type="GO" id="GO:0030968">
    <property type="term" value="P:endoplasmic reticulum unfolded protein response"/>
    <property type="evidence" value="ECO:0007669"/>
    <property type="project" value="TreeGrafter"/>
</dbReference>
<evidence type="ECO:0000313" key="3">
    <source>
        <dbReference type="Proteomes" id="UP000887574"/>
    </source>
</evidence>
<evidence type="ECO:0000256" key="2">
    <source>
        <dbReference type="ARBA" id="ARBA00022803"/>
    </source>
</evidence>
<keyword evidence="3" id="KW-1185">Reference proteome</keyword>
<dbReference type="GO" id="GO:0000030">
    <property type="term" value="F:mannosyltransferase activity"/>
    <property type="evidence" value="ECO:0007669"/>
    <property type="project" value="TreeGrafter"/>
</dbReference>
<dbReference type="Gene3D" id="1.25.40.10">
    <property type="entry name" value="Tetratricopeptide repeat domain"/>
    <property type="match status" value="2"/>
</dbReference>
<organism evidence="3 4">
    <name type="scientific">Ditylenchus dipsaci</name>
    <dbReference type="NCBI Taxonomy" id="166011"/>
    <lineage>
        <taxon>Eukaryota</taxon>
        <taxon>Metazoa</taxon>
        <taxon>Ecdysozoa</taxon>
        <taxon>Nematoda</taxon>
        <taxon>Chromadorea</taxon>
        <taxon>Rhabditida</taxon>
        <taxon>Tylenchina</taxon>
        <taxon>Tylenchomorpha</taxon>
        <taxon>Sphaerularioidea</taxon>
        <taxon>Anguinidae</taxon>
        <taxon>Anguininae</taxon>
        <taxon>Ditylenchus</taxon>
    </lineage>
</organism>
<dbReference type="SUPFAM" id="SSF48452">
    <property type="entry name" value="TPR-like"/>
    <property type="match status" value="1"/>
</dbReference>
<keyword evidence="2" id="KW-0802">TPR repeat</keyword>
<evidence type="ECO:0000313" key="4">
    <source>
        <dbReference type="WBParaSite" id="jg7366"/>
    </source>
</evidence>
<reference evidence="4" key="1">
    <citation type="submission" date="2022-11" db="UniProtKB">
        <authorList>
            <consortium name="WormBaseParasite"/>
        </authorList>
    </citation>
    <scope>IDENTIFICATION</scope>
</reference>
<accession>A0A915EJH6</accession>